<dbReference type="InterPro" id="IPR004701">
    <property type="entry name" value="PTS_EIIA_man-typ"/>
</dbReference>
<evidence type="ECO:0000256" key="3">
    <source>
        <dbReference type="ARBA" id="ARBA00012095"/>
    </source>
</evidence>
<accession>A0ABY1JE68</accession>
<organism evidence="7 8">
    <name type="scientific">Acetomicrobium flavidum</name>
    <dbReference type="NCBI Taxonomy" id="49896"/>
    <lineage>
        <taxon>Bacteria</taxon>
        <taxon>Thermotogati</taxon>
        <taxon>Synergistota</taxon>
        <taxon>Synergistia</taxon>
        <taxon>Synergistales</taxon>
        <taxon>Acetomicrobiaceae</taxon>
        <taxon>Acetomicrobium</taxon>
    </lineage>
</organism>
<comment type="subunit">
    <text evidence="5">Homodimer. The dihydroxyacetone kinase complex is composed of a homodimer of DhaM, a homodimer of DhaK and the subunit DhaL.</text>
</comment>
<keyword evidence="8" id="KW-1185">Reference proteome</keyword>
<dbReference type="InterPro" id="IPR039643">
    <property type="entry name" value="DhaM"/>
</dbReference>
<dbReference type="NCBIfam" id="TIGR02364">
    <property type="entry name" value="dha_pts"/>
    <property type="match status" value="1"/>
</dbReference>
<name>A0ABY1JE68_9BACT</name>
<evidence type="ECO:0000313" key="7">
    <source>
        <dbReference type="EMBL" id="SIN71662.1"/>
    </source>
</evidence>
<protein>
    <recommendedName>
        <fullName evidence="3">phosphoenolpyruvate--glycerone phosphotransferase</fullName>
        <ecNumber evidence="3">2.7.1.121</ecNumber>
    </recommendedName>
</protein>
<dbReference type="PROSITE" id="PS51096">
    <property type="entry name" value="PTS_EIIA_TYPE_4"/>
    <property type="match status" value="1"/>
</dbReference>
<dbReference type="InterPro" id="IPR036662">
    <property type="entry name" value="PTS_EIIA_man-typ_sf"/>
</dbReference>
<evidence type="ECO:0000256" key="5">
    <source>
        <dbReference type="ARBA" id="ARBA00046577"/>
    </source>
</evidence>
<keyword evidence="7" id="KW-0418">Kinase</keyword>
<reference evidence="7 8" key="1">
    <citation type="submission" date="2016-11" db="EMBL/GenBank/DDBJ databases">
        <authorList>
            <person name="Varghese N."/>
            <person name="Submissions S."/>
        </authorList>
    </citation>
    <scope>NUCLEOTIDE SEQUENCE [LARGE SCALE GENOMIC DNA]</scope>
    <source>
        <strain evidence="7 8">DSM 20664</strain>
    </source>
</reference>
<evidence type="ECO:0000256" key="1">
    <source>
        <dbReference type="ARBA" id="ARBA00001113"/>
    </source>
</evidence>
<dbReference type="Pfam" id="PF03610">
    <property type="entry name" value="EIIA-man"/>
    <property type="match status" value="1"/>
</dbReference>
<proteinExistence type="predicted"/>
<evidence type="ECO:0000313" key="8">
    <source>
        <dbReference type="Proteomes" id="UP000185093"/>
    </source>
</evidence>
<comment type="catalytic activity">
    <reaction evidence="1">
        <text>dihydroxyacetone + phosphoenolpyruvate = dihydroxyacetone phosphate + pyruvate</text>
        <dbReference type="Rhea" id="RHEA:18381"/>
        <dbReference type="ChEBI" id="CHEBI:15361"/>
        <dbReference type="ChEBI" id="CHEBI:16016"/>
        <dbReference type="ChEBI" id="CHEBI:57642"/>
        <dbReference type="ChEBI" id="CHEBI:58702"/>
        <dbReference type="EC" id="2.7.1.121"/>
    </reaction>
</comment>
<comment type="function">
    <text evidence="2">Component of the dihydroxyacetone kinase complex, which is responsible for the phosphoenolpyruvate (PEP)-dependent phosphorylation of dihydroxyacetone. DhaM serves as the phosphoryl donor. Is phosphorylated by phosphoenolpyruvate in an EI- and HPr-dependent reaction, and a phosphorelay system on histidine residues finally leads to phosphoryl transfer to DhaL and dihydroxyacetone.</text>
</comment>
<gene>
    <name evidence="7" type="ORF">SAMN05444368_1450</name>
</gene>
<dbReference type="RefSeq" id="WP_014807546.1">
    <property type="nucleotide sequence ID" value="NZ_DAONBL010000013.1"/>
</dbReference>
<dbReference type="EC" id="2.7.1.121" evidence="3"/>
<dbReference type="PANTHER" id="PTHR38594">
    <property type="entry name" value="PEP-DEPENDENT DIHYDROXYACETONE KINASE, PHOSPHORYL DONOR SUBUNIT DHAM"/>
    <property type="match status" value="1"/>
</dbReference>
<dbReference type="Gene3D" id="3.40.50.510">
    <property type="entry name" value="Phosphotransferase system, mannose-type IIA component"/>
    <property type="match status" value="1"/>
</dbReference>
<dbReference type="GO" id="GO:0016301">
    <property type="term" value="F:kinase activity"/>
    <property type="evidence" value="ECO:0007669"/>
    <property type="project" value="UniProtKB-KW"/>
</dbReference>
<feature type="domain" description="PTS EIIA type-4" evidence="6">
    <location>
        <begin position="1"/>
        <end position="133"/>
    </location>
</feature>
<dbReference type="InterPro" id="IPR012844">
    <property type="entry name" value="DhaM_N"/>
</dbReference>
<keyword evidence="4" id="KW-0808">Transferase</keyword>
<dbReference type="PANTHER" id="PTHR38594:SF1">
    <property type="entry name" value="PEP-DEPENDENT DIHYDROXYACETONE KINASE, PHOSPHORYL DONOR SUBUNIT DHAM"/>
    <property type="match status" value="1"/>
</dbReference>
<evidence type="ECO:0000256" key="4">
    <source>
        <dbReference type="ARBA" id="ARBA00022679"/>
    </source>
</evidence>
<comment type="caution">
    <text evidence="7">The sequence shown here is derived from an EMBL/GenBank/DDBJ whole genome shotgun (WGS) entry which is preliminary data.</text>
</comment>
<dbReference type="EMBL" id="FSQZ01000001">
    <property type="protein sequence ID" value="SIN71662.1"/>
    <property type="molecule type" value="Genomic_DNA"/>
</dbReference>
<dbReference type="Proteomes" id="UP000185093">
    <property type="component" value="Unassembled WGS sequence"/>
</dbReference>
<evidence type="ECO:0000259" key="6">
    <source>
        <dbReference type="PROSITE" id="PS51096"/>
    </source>
</evidence>
<dbReference type="SUPFAM" id="SSF53062">
    <property type="entry name" value="PTS system fructose IIA component-like"/>
    <property type="match status" value="1"/>
</dbReference>
<evidence type="ECO:0000256" key="2">
    <source>
        <dbReference type="ARBA" id="ARBA00002788"/>
    </source>
</evidence>
<sequence>MIGILVVCHSFKAADGIVEIASQMAGEKVRVVGVGGNEEGGLGTSTANIYEGLDKLLMECDGVVVIPDLGSAVLSTKAALDFLPEDQKSKVVIADAPVLEGTVLASVEASTGSPVEKVRQVAESAHLLKKLTN</sequence>